<reference evidence="1 2" key="1">
    <citation type="journal article" date="2022" name="Nat. Ecol. Evol.">
        <title>A masculinizing supergene underlies an exaggerated male reproductive morph in a spider.</title>
        <authorList>
            <person name="Hendrickx F."/>
            <person name="De Corte Z."/>
            <person name="Sonet G."/>
            <person name="Van Belleghem S.M."/>
            <person name="Kostlbacher S."/>
            <person name="Vangestel C."/>
        </authorList>
    </citation>
    <scope>NUCLEOTIDE SEQUENCE [LARGE SCALE GENOMIC DNA]</scope>
    <source>
        <strain evidence="1">W744_W776</strain>
    </source>
</reference>
<sequence>MTLILHPIGTSQNLDEAFRVIHGDLHNDVYSVRLCNDLGPEKLHIVLQNFPAKAVGQPKTDGEYPDSWLIDIDKPLHRIVYFSRSPSPTTMESNRTEELVTPSIEPIYVWRDNSFNLHLWHCGPVEGDALPCQCREELKRMTEPDKAFLLILIHRMKTYILHLSSRLSICENDCPLDPISPTLITMKVTLH</sequence>
<evidence type="ECO:0000313" key="1">
    <source>
        <dbReference type="EMBL" id="KAG8184271.1"/>
    </source>
</evidence>
<dbReference type="Proteomes" id="UP000827092">
    <property type="component" value="Unassembled WGS sequence"/>
</dbReference>
<comment type="caution">
    <text evidence="1">The sequence shown here is derived from an EMBL/GenBank/DDBJ whole genome shotgun (WGS) entry which is preliminary data.</text>
</comment>
<evidence type="ECO:0000313" key="2">
    <source>
        <dbReference type="Proteomes" id="UP000827092"/>
    </source>
</evidence>
<proteinExistence type="predicted"/>
<accession>A0AAV6UKV8</accession>
<gene>
    <name evidence="1" type="ORF">JTE90_001088</name>
</gene>
<keyword evidence="2" id="KW-1185">Reference proteome</keyword>
<name>A0AAV6UKV8_9ARAC</name>
<dbReference type="AlphaFoldDB" id="A0AAV6UKV8"/>
<dbReference type="EMBL" id="JAFNEN010000380">
    <property type="protein sequence ID" value="KAG8184271.1"/>
    <property type="molecule type" value="Genomic_DNA"/>
</dbReference>
<organism evidence="1 2">
    <name type="scientific">Oedothorax gibbosus</name>
    <dbReference type="NCBI Taxonomy" id="931172"/>
    <lineage>
        <taxon>Eukaryota</taxon>
        <taxon>Metazoa</taxon>
        <taxon>Ecdysozoa</taxon>
        <taxon>Arthropoda</taxon>
        <taxon>Chelicerata</taxon>
        <taxon>Arachnida</taxon>
        <taxon>Araneae</taxon>
        <taxon>Araneomorphae</taxon>
        <taxon>Entelegynae</taxon>
        <taxon>Araneoidea</taxon>
        <taxon>Linyphiidae</taxon>
        <taxon>Erigoninae</taxon>
        <taxon>Oedothorax</taxon>
    </lineage>
</organism>
<protein>
    <submittedName>
        <fullName evidence="1">Uncharacterized protein</fullName>
    </submittedName>
</protein>